<dbReference type="Pfam" id="PF03061">
    <property type="entry name" value="4HBT"/>
    <property type="match status" value="1"/>
</dbReference>
<gene>
    <name evidence="9" type="ORF">GCM10007414_17070</name>
</gene>
<evidence type="ECO:0000259" key="8">
    <source>
        <dbReference type="Pfam" id="PF03061"/>
    </source>
</evidence>
<name>A0ABQ1I0C5_9ALTE</name>
<dbReference type="InterPro" id="IPR029069">
    <property type="entry name" value="HotDog_dom_sf"/>
</dbReference>
<comment type="caution">
    <text evidence="9">The sequence shown here is derived from an EMBL/GenBank/DDBJ whole genome shotgun (WGS) entry which is preliminary data.</text>
</comment>
<dbReference type="RefSeq" id="WP_055733659.1">
    <property type="nucleotide sequence ID" value="NZ_BMDY01000008.1"/>
</dbReference>
<evidence type="ECO:0000256" key="4">
    <source>
        <dbReference type="ARBA" id="ARBA00038381"/>
    </source>
</evidence>
<reference evidence="10" key="1">
    <citation type="journal article" date="2019" name="Int. J. Syst. Evol. Microbiol.">
        <title>The Global Catalogue of Microorganisms (GCM) 10K type strain sequencing project: providing services to taxonomists for standard genome sequencing and annotation.</title>
        <authorList>
            <consortium name="The Broad Institute Genomics Platform"/>
            <consortium name="The Broad Institute Genome Sequencing Center for Infectious Disease"/>
            <person name="Wu L."/>
            <person name="Ma J."/>
        </authorList>
    </citation>
    <scope>NUCLEOTIDE SEQUENCE [LARGE SCALE GENOMIC DNA]</scope>
    <source>
        <strain evidence="10">CGMCC 1.10131</strain>
    </source>
</reference>
<comment type="catalytic activity">
    <reaction evidence="2">
        <text>a fatty acyl-CoA + H2O = a fatty acid + CoA + H(+)</text>
        <dbReference type="Rhea" id="RHEA:16781"/>
        <dbReference type="ChEBI" id="CHEBI:15377"/>
        <dbReference type="ChEBI" id="CHEBI:15378"/>
        <dbReference type="ChEBI" id="CHEBI:28868"/>
        <dbReference type="ChEBI" id="CHEBI:57287"/>
        <dbReference type="ChEBI" id="CHEBI:77636"/>
        <dbReference type="EC" id="3.1.2.20"/>
    </reaction>
</comment>
<evidence type="ECO:0000256" key="5">
    <source>
        <dbReference type="ARBA" id="ARBA00038894"/>
    </source>
</evidence>
<dbReference type="InterPro" id="IPR003736">
    <property type="entry name" value="PAAI_dom"/>
</dbReference>
<comment type="catalytic activity">
    <reaction evidence="7">
        <text>a medium-chain fatty acyl-CoA + H2O = a medium-chain fatty acid + CoA + H(+)</text>
        <dbReference type="Rhea" id="RHEA:68184"/>
        <dbReference type="ChEBI" id="CHEBI:15377"/>
        <dbReference type="ChEBI" id="CHEBI:15378"/>
        <dbReference type="ChEBI" id="CHEBI:57287"/>
        <dbReference type="ChEBI" id="CHEBI:59558"/>
        <dbReference type="ChEBI" id="CHEBI:90546"/>
    </reaction>
</comment>
<dbReference type="SUPFAM" id="SSF54637">
    <property type="entry name" value="Thioesterase/thiol ester dehydrase-isomerase"/>
    <property type="match status" value="1"/>
</dbReference>
<dbReference type="PANTHER" id="PTHR43240:SF20">
    <property type="entry name" value="MEDIUM_LONG-CHAIN ACYL-COA THIOESTERASE YIGI"/>
    <property type="match status" value="1"/>
</dbReference>
<dbReference type="PANTHER" id="PTHR43240">
    <property type="entry name" value="1,4-DIHYDROXY-2-NAPHTHOYL-COA THIOESTERASE 1"/>
    <property type="match status" value="1"/>
</dbReference>
<dbReference type="EC" id="3.1.2.20" evidence="5"/>
<dbReference type="EMBL" id="BMDY01000008">
    <property type="protein sequence ID" value="GGB04333.1"/>
    <property type="molecule type" value="Genomic_DNA"/>
</dbReference>
<evidence type="ECO:0000313" key="10">
    <source>
        <dbReference type="Proteomes" id="UP000651977"/>
    </source>
</evidence>
<dbReference type="NCBIfam" id="TIGR00369">
    <property type="entry name" value="unchar_dom_1"/>
    <property type="match status" value="1"/>
</dbReference>
<evidence type="ECO:0000256" key="7">
    <source>
        <dbReference type="ARBA" id="ARBA00048062"/>
    </source>
</evidence>
<comment type="similarity">
    <text evidence="4">Belongs to the YigI thioesterase family.</text>
</comment>
<keyword evidence="1" id="KW-0378">Hydrolase</keyword>
<sequence length="154" mass="16665">MTSPRQQKWRQAIADTFIQKMPFNQLLGIELVDYSATGVSLKLAMREELIGNPVHGILHGGVTATILDVAGGMTAAAAAVQRMEHLSSKELSQRLSKTGTIDLRIDYLRPGVGELFFASAEVIRSGNKVTVTRMELHNQAGTHIAFGTGTYLVG</sequence>
<accession>A0ABQ1I0C5</accession>
<evidence type="ECO:0000313" key="9">
    <source>
        <dbReference type="EMBL" id="GGB04333.1"/>
    </source>
</evidence>
<dbReference type="InterPro" id="IPR006683">
    <property type="entry name" value="Thioestr_dom"/>
</dbReference>
<organism evidence="9 10">
    <name type="scientific">Agarivorans gilvus</name>
    <dbReference type="NCBI Taxonomy" id="680279"/>
    <lineage>
        <taxon>Bacteria</taxon>
        <taxon>Pseudomonadati</taxon>
        <taxon>Pseudomonadota</taxon>
        <taxon>Gammaproteobacteria</taxon>
        <taxon>Alteromonadales</taxon>
        <taxon>Alteromonadaceae</taxon>
        <taxon>Agarivorans</taxon>
    </lineage>
</organism>
<evidence type="ECO:0000256" key="1">
    <source>
        <dbReference type="ARBA" id="ARBA00022801"/>
    </source>
</evidence>
<feature type="domain" description="Thioesterase" evidence="8">
    <location>
        <begin position="55"/>
        <end position="142"/>
    </location>
</feature>
<protein>
    <recommendedName>
        <fullName evidence="6">Medium/long-chain acyl-CoA thioesterase YigI</fullName>
        <ecNumber evidence="5">3.1.2.20</ecNumber>
    </recommendedName>
</protein>
<dbReference type="Gene3D" id="3.10.129.10">
    <property type="entry name" value="Hotdog Thioesterase"/>
    <property type="match status" value="1"/>
</dbReference>
<evidence type="ECO:0000256" key="2">
    <source>
        <dbReference type="ARBA" id="ARBA00035880"/>
    </source>
</evidence>
<keyword evidence="10" id="KW-1185">Reference proteome</keyword>
<proteinExistence type="inferred from homology"/>
<evidence type="ECO:0000256" key="3">
    <source>
        <dbReference type="ARBA" id="ARBA00036002"/>
    </source>
</evidence>
<dbReference type="Proteomes" id="UP000651977">
    <property type="component" value="Unassembled WGS sequence"/>
</dbReference>
<dbReference type="NCBIfam" id="NF008675">
    <property type="entry name" value="PRK11688.1"/>
    <property type="match status" value="1"/>
</dbReference>
<comment type="catalytic activity">
    <reaction evidence="3">
        <text>a long-chain fatty acyl-CoA + H2O = a long-chain fatty acid + CoA + H(+)</text>
        <dbReference type="Rhea" id="RHEA:67680"/>
        <dbReference type="ChEBI" id="CHEBI:15377"/>
        <dbReference type="ChEBI" id="CHEBI:15378"/>
        <dbReference type="ChEBI" id="CHEBI:57287"/>
        <dbReference type="ChEBI" id="CHEBI:57560"/>
        <dbReference type="ChEBI" id="CHEBI:83139"/>
    </reaction>
</comment>
<dbReference type="CDD" id="cd03443">
    <property type="entry name" value="PaaI_thioesterase"/>
    <property type="match status" value="1"/>
</dbReference>
<evidence type="ECO:0000256" key="6">
    <source>
        <dbReference type="ARBA" id="ARBA00040062"/>
    </source>
</evidence>